<feature type="non-terminal residue" evidence="3">
    <location>
        <position position="1230"/>
    </location>
</feature>
<feature type="compositionally biased region" description="Polar residues" evidence="2">
    <location>
        <begin position="1052"/>
        <end position="1069"/>
    </location>
</feature>
<feature type="compositionally biased region" description="Polar residues" evidence="2">
    <location>
        <begin position="427"/>
        <end position="441"/>
    </location>
</feature>
<evidence type="ECO:0000256" key="1">
    <source>
        <dbReference type="SAM" id="Coils"/>
    </source>
</evidence>
<protein>
    <recommendedName>
        <fullName evidence="5">Coiled-coil domain containing 171</fullName>
    </recommendedName>
</protein>
<feature type="compositionally biased region" description="Basic and acidic residues" evidence="2">
    <location>
        <begin position="409"/>
        <end position="426"/>
    </location>
</feature>
<feature type="compositionally biased region" description="Basic and acidic residues" evidence="2">
    <location>
        <begin position="49"/>
        <end position="96"/>
    </location>
</feature>
<evidence type="ECO:0000313" key="4">
    <source>
        <dbReference type="Proteomes" id="UP001352852"/>
    </source>
</evidence>
<feature type="coiled-coil region" evidence="1">
    <location>
        <begin position="499"/>
        <end position="589"/>
    </location>
</feature>
<reference evidence="3 4" key="1">
    <citation type="submission" date="2021-06" db="EMBL/GenBank/DDBJ databases">
        <authorList>
            <person name="Palmer J.M."/>
        </authorList>
    </citation>
    <scope>NUCLEOTIDE SEQUENCE [LARGE SCALE GENOMIC DNA]</scope>
    <source>
        <strain evidence="3 4">CL_MEX2019</strain>
        <tissue evidence="3">Muscle</tissue>
    </source>
</reference>
<dbReference type="PANTHER" id="PTHR37476">
    <property type="entry name" value="COILED-COIL DOMAIN-CONTAINING PROTEIN 171"/>
    <property type="match status" value="1"/>
</dbReference>
<dbReference type="PANTHER" id="PTHR37476:SF1">
    <property type="entry name" value="COILED-COIL DOMAIN-CONTAINING PROTEIN 171"/>
    <property type="match status" value="1"/>
</dbReference>
<feature type="region of interest" description="Disordered" evidence="2">
    <location>
        <begin position="409"/>
        <end position="442"/>
    </location>
</feature>
<name>A0ABU7ES06_9TELE</name>
<keyword evidence="4" id="KW-1185">Reference proteome</keyword>
<comment type="caution">
    <text evidence="3">The sequence shown here is derived from an EMBL/GenBank/DDBJ whole genome shotgun (WGS) entry which is preliminary data.</text>
</comment>
<organism evidence="3 4">
    <name type="scientific">Characodon lateralis</name>
    <dbReference type="NCBI Taxonomy" id="208331"/>
    <lineage>
        <taxon>Eukaryota</taxon>
        <taxon>Metazoa</taxon>
        <taxon>Chordata</taxon>
        <taxon>Craniata</taxon>
        <taxon>Vertebrata</taxon>
        <taxon>Euteleostomi</taxon>
        <taxon>Actinopterygii</taxon>
        <taxon>Neopterygii</taxon>
        <taxon>Teleostei</taxon>
        <taxon>Neoteleostei</taxon>
        <taxon>Acanthomorphata</taxon>
        <taxon>Ovalentaria</taxon>
        <taxon>Atherinomorphae</taxon>
        <taxon>Cyprinodontiformes</taxon>
        <taxon>Goodeidae</taxon>
        <taxon>Characodon</taxon>
    </lineage>
</organism>
<gene>
    <name evidence="3" type="ORF">CHARACLAT_004686</name>
</gene>
<keyword evidence="1" id="KW-0175">Coiled coil</keyword>
<evidence type="ECO:0000256" key="2">
    <source>
        <dbReference type="SAM" id="MobiDB-lite"/>
    </source>
</evidence>
<feature type="coiled-coil region" evidence="1">
    <location>
        <begin position="202"/>
        <end position="307"/>
    </location>
</feature>
<accession>A0ABU7ES06</accession>
<evidence type="ECO:0000313" key="3">
    <source>
        <dbReference type="EMBL" id="MED6289615.1"/>
    </source>
</evidence>
<feature type="coiled-coil region" evidence="1">
    <location>
        <begin position="628"/>
        <end position="655"/>
    </location>
</feature>
<dbReference type="Proteomes" id="UP001352852">
    <property type="component" value="Unassembled WGS sequence"/>
</dbReference>
<feature type="region of interest" description="Disordered" evidence="2">
    <location>
        <begin position="1"/>
        <end position="125"/>
    </location>
</feature>
<feature type="region of interest" description="Disordered" evidence="2">
    <location>
        <begin position="1041"/>
        <end position="1070"/>
    </location>
</feature>
<dbReference type="EMBL" id="JAHUTJ010065797">
    <property type="protein sequence ID" value="MED6289615.1"/>
    <property type="molecule type" value="Genomic_DNA"/>
</dbReference>
<sequence>MTQQIGGVSFKPSPDICNRGIKLGRCRNMQPEPADRSSQTTRSRRAERRKAERRTDGRTCVRRSKEENPRIPEIIRSKGHREKLVGGEEGGGREEGKQEEEDRDRGRGAMERRAASEGGESSEQIRELRWRLNQLEKEKLKLTSSHNQEVCSLQAEVARLRASAERGEAQRAELQYQLAASRRDSERVAELNRDRCTLTEQAAELQQTVAELQKALHITRQARQEDQQALQQEAEERDQLIQNFSSDNQRLHQLLQDQEAALEESERKMGEVQRERQKEAEVHRRQAEELKILAERMERSCREKELADQRVKSLESSMEAERAAHLESKCSLEVLQLRTRDLEAAVAVERSGQQEAQHSLELLRAHFRELERVYSLERERRGCTEDALERLQTEFNHRKSDMTVALETERKATSDLSKRLEEEKSQNADMQSLLQQAATRQSEAEEAFMSTLKQITGMLHLLSTTGQQSAPPAKNDGNLSPAEVLQLLATTLSTYQLKLVETTNQVQDLLLTSEALQEENQFLQQLTSDREKQTAEAQQALADLQEEASRLCLQSSDWSVQNKDLQEELQQEKEERKKEREEISEEFNKESAARLSFLHCLYQRLLAGCVLIDQPQSILGDFTWKDLCDVVTQQVDQLTSDLQKANNKIAHLQSVCHKKSVCVRELQRSQECVLARLEESVRRREETWSHHHAHTVNQLQGQLQLCRSQCDSHRDHASSLERRCSSLTSDLSRLQGLLSRSRRESSSFFLACALLAGALKHTRSCVHALAEQKIFLCRQLAERELLEQEVRRLADALGGEKEEEEEEKRRRTMRRWRKSVFAVLALKRWMALSKKTMVLFRLERSGGSVAVCMCGDSRTATMKDEKDESPEGVCARWLCSKSLSSIILSSMVDLQRALANTGSRPPNVISAARSGFSRLLDHLLDQSAHSISFASAEKNTESSSLKLSQNRQTNLKTLVSALQQHFLLFSQRLHSAEVERRSLRVEVANLKKGRRQERAEFNQTVPSERFQTACEELRQALNREQEAQALIQEQSKQLQALQQRADKHSSEQCDTLSQTKQALSETRQQLSRKERSLRILGKHLSGVQKERRQLEEKLQRAEDELSGAARRQECVIRCMKAAETSCKQVRESLVQSQHSVSTHRRPLLFTQEHLDLSGAKHLMLAPEVAACQSFLSIVSQLHHACSSRIDWLEQEVSTHRSHVTALRSELQDACLRESLAYIPVGFLSGF</sequence>
<proteinExistence type="predicted"/>
<evidence type="ECO:0008006" key="5">
    <source>
        <dbReference type="Google" id="ProtNLM"/>
    </source>
</evidence>
<feature type="compositionally biased region" description="Basic and acidic residues" evidence="2">
    <location>
        <begin position="103"/>
        <end position="115"/>
    </location>
</feature>